<reference evidence="1" key="1">
    <citation type="submission" date="2014-05" db="EMBL/GenBank/DDBJ databases">
        <authorList>
            <person name="Chronopoulou M."/>
        </authorList>
    </citation>
    <scope>NUCLEOTIDE SEQUENCE</scope>
    <source>
        <tissue evidence="1">Whole organism</tissue>
    </source>
</reference>
<sequence>VYRLKNEKRLFHVLYFVFVHYSIGHGGDDVLLPSVLKITKKSGKASYAFQQDRIPATQPILCKPGKKRTWSFGPRTSGLDLNPLEYSIWW</sequence>
<proteinExistence type="predicted"/>
<dbReference type="EMBL" id="HACA01010942">
    <property type="protein sequence ID" value="CDW28303.1"/>
    <property type="molecule type" value="Transcribed_RNA"/>
</dbReference>
<dbReference type="AlphaFoldDB" id="A0A0K2TQL1"/>
<accession>A0A0K2TQL1</accession>
<feature type="non-terminal residue" evidence="1">
    <location>
        <position position="1"/>
    </location>
</feature>
<evidence type="ECO:0000313" key="1">
    <source>
        <dbReference type="EMBL" id="CDW28303.1"/>
    </source>
</evidence>
<name>A0A0K2TQL1_LEPSM</name>
<organism evidence="1">
    <name type="scientific">Lepeophtheirus salmonis</name>
    <name type="common">Salmon louse</name>
    <name type="synonym">Caligus salmonis</name>
    <dbReference type="NCBI Taxonomy" id="72036"/>
    <lineage>
        <taxon>Eukaryota</taxon>
        <taxon>Metazoa</taxon>
        <taxon>Ecdysozoa</taxon>
        <taxon>Arthropoda</taxon>
        <taxon>Crustacea</taxon>
        <taxon>Multicrustacea</taxon>
        <taxon>Hexanauplia</taxon>
        <taxon>Copepoda</taxon>
        <taxon>Siphonostomatoida</taxon>
        <taxon>Caligidae</taxon>
        <taxon>Lepeophtheirus</taxon>
    </lineage>
</organism>
<protein>
    <submittedName>
        <fullName evidence="1">Uncharacterized protein</fullName>
    </submittedName>
</protein>